<dbReference type="PANTHER" id="PTHR21043">
    <property type="entry name" value="IOJAP SUPERFAMILY ORTHOLOG"/>
    <property type="match status" value="1"/>
</dbReference>
<accession>A0AA43XLA5</accession>
<dbReference type="GO" id="GO:0043023">
    <property type="term" value="F:ribosomal large subunit binding"/>
    <property type="evidence" value="ECO:0007669"/>
    <property type="project" value="TreeGrafter"/>
</dbReference>
<dbReference type="GO" id="GO:0017148">
    <property type="term" value="P:negative regulation of translation"/>
    <property type="evidence" value="ECO:0007669"/>
    <property type="project" value="UniProtKB-UniRule"/>
</dbReference>
<organism evidence="3 4">
    <name type="scientific">Isachenkonia alkalipeptolytica</name>
    <dbReference type="NCBI Taxonomy" id="2565777"/>
    <lineage>
        <taxon>Bacteria</taxon>
        <taxon>Bacillati</taxon>
        <taxon>Bacillota</taxon>
        <taxon>Clostridia</taxon>
        <taxon>Eubacteriales</taxon>
        <taxon>Clostridiaceae</taxon>
        <taxon>Isachenkonia</taxon>
    </lineage>
</organism>
<gene>
    <name evidence="2 3" type="primary">rsfS</name>
    <name evidence="3" type="ORF">ISALK_10550</name>
</gene>
<evidence type="ECO:0000256" key="1">
    <source>
        <dbReference type="ARBA" id="ARBA00010574"/>
    </source>
</evidence>
<name>A0AA43XLA5_9CLOT</name>
<dbReference type="InterPro" id="IPR004394">
    <property type="entry name" value="Iojap/RsfS/C7orf30"/>
</dbReference>
<dbReference type="InterPro" id="IPR043519">
    <property type="entry name" value="NT_sf"/>
</dbReference>
<comment type="function">
    <text evidence="2">Functions as a ribosomal silencing factor. Interacts with ribosomal protein uL14 (rplN), blocking formation of intersubunit bridge B8. Prevents association of the 30S and 50S ribosomal subunits and the formation of functional ribosomes, thus repressing translation.</text>
</comment>
<dbReference type="RefSeq" id="WP_160722080.1">
    <property type="nucleotide sequence ID" value="NZ_SUMG01000014.1"/>
</dbReference>
<comment type="caution">
    <text evidence="3">The sequence shown here is derived from an EMBL/GenBank/DDBJ whole genome shotgun (WGS) entry which is preliminary data.</text>
</comment>
<proteinExistence type="inferred from homology"/>
<dbReference type="SUPFAM" id="SSF81301">
    <property type="entry name" value="Nucleotidyltransferase"/>
    <property type="match status" value="1"/>
</dbReference>
<dbReference type="GO" id="GO:0042256">
    <property type="term" value="P:cytosolic ribosome assembly"/>
    <property type="evidence" value="ECO:0007669"/>
    <property type="project" value="UniProtKB-UniRule"/>
</dbReference>
<reference evidence="3 4" key="1">
    <citation type="submission" date="2019-04" db="EMBL/GenBank/DDBJ databases">
        <title>Isachenkonia alkalipeptolytica gen. nov. sp. nov. a new anaerobic, alkiliphilic organothrophic bacterium capable to reduce synthesized ferrihydrite isolated from a soda lake.</title>
        <authorList>
            <person name="Toshchakov S.V."/>
            <person name="Zavarzina D.G."/>
            <person name="Zhilina T.N."/>
            <person name="Kostrikina N.A."/>
            <person name="Kublanov I.V."/>
        </authorList>
    </citation>
    <scope>NUCLEOTIDE SEQUENCE [LARGE SCALE GENOMIC DNA]</scope>
    <source>
        <strain evidence="3 4">Z-1701</strain>
    </source>
</reference>
<keyword evidence="4" id="KW-1185">Reference proteome</keyword>
<dbReference type="AlphaFoldDB" id="A0AA43XLA5"/>
<dbReference type="Gene3D" id="3.30.460.10">
    <property type="entry name" value="Beta Polymerase, domain 2"/>
    <property type="match status" value="1"/>
</dbReference>
<sequence>MAESPKKLVKRILEVIDDKIGEDTSVIDLESVSTIADYFVLTNGESLRQTKVLADEIIEQLEEDGIFLRNKEGYQTGKWILLDYGDIVVHIFEKETREFYDLEKIWQDAKIISVTEGKPDTPL</sequence>
<evidence type="ECO:0000313" key="4">
    <source>
        <dbReference type="Proteomes" id="UP000449710"/>
    </source>
</evidence>
<dbReference type="GO" id="GO:0005737">
    <property type="term" value="C:cytoplasm"/>
    <property type="evidence" value="ECO:0007669"/>
    <property type="project" value="UniProtKB-SubCell"/>
</dbReference>
<comment type="similarity">
    <text evidence="1 2">Belongs to the Iojap/RsfS family.</text>
</comment>
<keyword evidence="2" id="KW-0963">Cytoplasm</keyword>
<dbReference type="NCBIfam" id="TIGR00090">
    <property type="entry name" value="rsfS_iojap_ybeB"/>
    <property type="match status" value="1"/>
</dbReference>
<keyword evidence="2" id="KW-0810">Translation regulation</keyword>
<evidence type="ECO:0000256" key="2">
    <source>
        <dbReference type="HAMAP-Rule" id="MF_01477"/>
    </source>
</evidence>
<comment type="subunit">
    <text evidence="2">Interacts with ribosomal protein uL14 (rplN).</text>
</comment>
<protein>
    <recommendedName>
        <fullName evidence="2">Ribosomal silencing factor RsfS</fullName>
    </recommendedName>
</protein>
<dbReference type="Pfam" id="PF02410">
    <property type="entry name" value="RsfS"/>
    <property type="match status" value="1"/>
</dbReference>
<dbReference type="GO" id="GO:0090071">
    <property type="term" value="P:negative regulation of ribosome biogenesis"/>
    <property type="evidence" value="ECO:0007669"/>
    <property type="project" value="UniProtKB-UniRule"/>
</dbReference>
<dbReference type="EMBL" id="SUMG01000014">
    <property type="protein sequence ID" value="NBG88938.1"/>
    <property type="molecule type" value="Genomic_DNA"/>
</dbReference>
<dbReference type="PANTHER" id="PTHR21043:SF0">
    <property type="entry name" value="MITOCHONDRIAL ASSEMBLY OF RIBOSOMAL LARGE SUBUNIT PROTEIN 1"/>
    <property type="match status" value="1"/>
</dbReference>
<dbReference type="Proteomes" id="UP000449710">
    <property type="component" value="Unassembled WGS sequence"/>
</dbReference>
<keyword evidence="2" id="KW-0678">Repressor</keyword>
<dbReference type="HAMAP" id="MF_01477">
    <property type="entry name" value="Iojap_RsfS"/>
    <property type="match status" value="1"/>
</dbReference>
<evidence type="ECO:0000313" key="3">
    <source>
        <dbReference type="EMBL" id="NBG88938.1"/>
    </source>
</evidence>
<comment type="subcellular location">
    <subcellularLocation>
        <location evidence="2">Cytoplasm</location>
    </subcellularLocation>
</comment>